<dbReference type="AlphaFoldDB" id="A0A7C1E2I4"/>
<dbReference type="GO" id="GO:0043565">
    <property type="term" value="F:sequence-specific DNA binding"/>
    <property type="evidence" value="ECO:0007669"/>
    <property type="project" value="InterPro"/>
</dbReference>
<evidence type="ECO:0000256" key="1">
    <source>
        <dbReference type="PIRSR" id="PIRSR602848-1"/>
    </source>
</evidence>
<organism evidence="3">
    <name type="scientific">Fervidicoccus fontis</name>
    <dbReference type="NCBI Taxonomy" id="683846"/>
    <lineage>
        <taxon>Archaea</taxon>
        <taxon>Thermoproteota</taxon>
        <taxon>Thermoprotei</taxon>
        <taxon>Fervidicoccales</taxon>
        <taxon>Fervidicoccaceae</taxon>
        <taxon>Fervidicoccus</taxon>
    </lineage>
</organism>
<dbReference type="GO" id="GO:0046872">
    <property type="term" value="F:metal ion binding"/>
    <property type="evidence" value="ECO:0007669"/>
    <property type="project" value="UniProtKB-KW"/>
</dbReference>
<accession>A0A7C1E2I4</accession>
<keyword evidence="2" id="KW-0175">Coiled coil</keyword>
<evidence type="ECO:0000313" key="3">
    <source>
        <dbReference type="EMBL" id="HDS10562.1"/>
    </source>
</evidence>
<dbReference type="EMBL" id="DSDY01000096">
    <property type="protein sequence ID" value="HDS10562.1"/>
    <property type="molecule type" value="Genomic_DNA"/>
</dbReference>
<keyword evidence="1" id="KW-0460">Magnesium</keyword>
<dbReference type="PANTHER" id="PTHR10741">
    <property type="entry name" value="TRANSLIN AND TRANSLIN ASSOCIATED PROTEIN X"/>
    <property type="match status" value="1"/>
</dbReference>
<dbReference type="Gene3D" id="1.20.58.2140">
    <property type="match status" value="1"/>
</dbReference>
<proteinExistence type="predicted"/>
<feature type="coiled-coil region" evidence="2">
    <location>
        <begin position="2"/>
        <end position="69"/>
    </location>
</feature>
<comment type="caution">
    <text evidence="3">The sequence shown here is derived from an EMBL/GenBank/DDBJ whole genome shotgun (WGS) entry which is preliminary data.</text>
</comment>
<sequence>MQAKIREAINEARAKLDELEKSRDEALKIVRDIISSSGKAITYLLSGRHGEAELELSRMEESRRKLDEALKGYPELMYSGFAQSAYAEYVEAVALHHILSKKHLPRPSELNVHPSAFLLGVADLIGELRRLCLDKVRLDDIDGAFELLDLMDEIYLALRELDYPDPLVPGLRHKVDTMRRVIDDTRAMLVDVENRTKLRKTLESRGTNT</sequence>
<dbReference type="CDD" id="cd14820">
    <property type="entry name" value="TRAX"/>
    <property type="match status" value="1"/>
</dbReference>
<dbReference type="InterPro" id="IPR002848">
    <property type="entry name" value="Translin_fam"/>
</dbReference>
<protein>
    <submittedName>
        <fullName evidence="3">Haloacid dehalogenase</fullName>
    </submittedName>
</protein>
<name>A0A7C1E2I4_9CREN</name>
<feature type="binding site" evidence="1">
    <location>
        <position position="127"/>
    </location>
    <ligand>
        <name>Mg(2+)</name>
        <dbReference type="ChEBI" id="CHEBI:18420"/>
    </ligand>
</feature>
<keyword evidence="1" id="KW-0479">Metal-binding</keyword>
<gene>
    <name evidence="3" type="ORF">ENO04_02925</name>
</gene>
<dbReference type="Pfam" id="PF01997">
    <property type="entry name" value="Translin"/>
    <property type="match status" value="1"/>
</dbReference>
<reference evidence="3" key="1">
    <citation type="journal article" date="2020" name="mSystems">
        <title>Genome- and Community-Level Interaction Insights into Carbon Utilization and Element Cycling Functions of Hydrothermarchaeota in Hydrothermal Sediment.</title>
        <authorList>
            <person name="Zhou Z."/>
            <person name="Liu Y."/>
            <person name="Xu W."/>
            <person name="Pan J."/>
            <person name="Luo Z.H."/>
            <person name="Li M."/>
        </authorList>
    </citation>
    <scope>NUCLEOTIDE SEQUENCE [LARGE SCALE GENOMIC DNA]</scope>
    <source>
        <strain evidence="3">SpSt-123</strain>
    </source>
</reference>
<evidence type="ECO:0000256" key="2">
    <source>
        <dbReference type="SAM" id="Coils"/>
    </source>
</evidence>
<dbReference type="InterPro" id="IPR036081">
    <property type="entry name" value="Translin_sf"/>
</dbReference>
<dbReference type="SUPFAM" id="SSF74784">
    <property type="entry name" value="Translin"/>
    <property type="match status" value="1"/>
</dbReference>